<organism evidence="1">
    <name type="scientific">Octopus bimaculoides</name>
    <name type="common">California two-spotted octopus</name>
    <dbReference type="NCBI Taxonomy" id="37653"/>
    <lineage>
        <taxon>Eukaryota</taxon>
        <taxon>Metazoa</taxon>
        <taxon>Spiralia</taxon>
        <taxon>Lophotrochozoa</taxon>
        <taxon>Mollusca</taxon>
        <taxon>Cephalopoda</taxon>
        <taxon>Coleoidea</taxon>
        <taxon>Octopodiformes</taxon>
        <taxon>Octopoda</taxon>
        <taxon>Incirrata</taxon>
        <taxon>Octopodidae</taxon>
        <taxon>Octopus</taxon>
    </lineage>
</organism>
<sequence>MEEKEKEMGKKQKMTEKKINIFENVALDYDRYFVGITRRSEDDLVQATTLAGLDFRGRIRISVFCYPSLTFDSKYRQVGLHHAFLYMYA</sequence>
<accession>A0A0L8GTR5</accession>
<reference evidence="1" key="1">
    <citation type="submission" date="2015-07" db="EMBL/GenBank/DDBJ databases">
        <title>MeaNS - Measles Nucleotide Surveillance Program.</title>
        <authorList>
            <person name="Tran T."/>
            <person name="Druce J."/>
        </authorList>
    </citation>
    <scope>NUCLEOTIDE SEQUENCE</scope>
    <source>
        <strain evidence="1">UCB-OBI-ISO-001</strain>
        <tissue evidence="1">Gonad</tissue>
    </source>
</reference>
<proteinExistence type="predicted"/>
<name>A0A0L8GTR5_OCTBM</name>
<dbReference type="EMBL" id="KQ420463">
    <property type="protein sequence ID" value="KOF80199.1"/>
    <property type="molecule type" value="Genomic_DNA"/>
</dbReference>
<protein>
    <submittedName>
        <fullName evidence="1">Uncharacterized protein</fullName>
    </submittedName>
</protein>
<dbReference type="AlphaFoldDB" id="A0A0L8GTR5"/>
<gene>
    <name evidence="1" type="ORF">OCBIM_22028297mg</name>
</gene>
<evidence type="ECO:0000313" key="1">
    <source>
        <dbReference type="EMBL" id="KOF80199.1"/>
    </source>
</evidence>